<proteinExistence type="inferred from homology"/>
<gene>
    <name evidence="3" type="ORF">MFIFM68171_06622</name>
</gene>
<dbReference type="PANTHER" id="PTHR43591">
    <property type="entry name" value="METHYLTRANSFERASE"/>
    <property type="match status" value="1"/>
</dbReference>
<keyword evidence="4" id="KW-1185">Reference proteome</keyword>
<reference evidence="3 4" key="1">
    <citation type="submission" date="2024-09" db="EMBL/GenBank/DDBJ databases">
        <title>Itraconazole resistance in Madurella fahalii resulting from another homologue of gene encoding cytochrome P450 14-alpha sterol demethylase (CYP51).</title>
        <authorList>
            <person name="Yoshioka I."/>
            <person name="Fahal A.H."/>
            <person name="Kaneko S."/>
            <person name="Yaguchi T."/>
        </authorList>
    </citation>
    <scope>NUCLEOTIDE SEQUENCE [LARGE SCALE GENOMIC DNA]</scope>
    <source>
        <strain evidence="3 4">IFM 68171</strain>
    </source>
</reference>
<dbReference type="GeneID" id="98177365"/>
<sequence>MAEPATTASPKATSPTSAVESPAHAPQPELVAADFGVEDDDDNDDGDSALGSNCDRFDSTASASTSIFEYRTIQGRTYHSGRFNLEYFTPNDDRHNESDDINHHCLTLALDNKLYLPPLKKDIKRVLDIGTGTGIWAMDFADEFPGVEVTGTDISPRQPSWVPPNVRFEVDDATEPWTWDDNHFDFVHLRYLLGSIDDWGQLLKQAYRVTAPGGWVESGEPEIDFRSDDGTVMPGSALATWGRMCSEAGKKTGRSFTIISDGTQKKAFEEAGFVNIQVVDRKVAVGDWPRDPKQAEIGRYLWITIDNDLEGYSSFMWHQVLNWPADEYQPFLMRTRKEMRNKSIHPYFRHRYVYGQKPE</sequence>
<evidence type="ECO:0000256" key="1">
    <source>
        <dbReference type="ARBA" id="ARBA00038158"/>
    </source>
</evidence>
<dbReference type="Pfam" id="PF13489">
    <property type="entry name" value="Methyltransf_23"/>
    <property type="match status" value="1"/>
</dbReference>
<comment type="caution">
    <text evidence="3">The sequence shown here is derived from an EMBL/GenBank/DDBJ whole genome shotgun (WGS) entry which is preliminary data.</text>
</comment>
<dbReference type="SUPFAM" id="SSF53335">
    <property type="entry name" value="S-adenosyl-L-methionine-dependent methyltransferases"/>
    <property type="match status" value="1"/>
</dbReference>
<feature type="compositionally biased region" description="Low complexity" evidence="2">
    <location>
        <begin position="1"/>
        <end position="18"/>
    </location>
</feature>
<feature type="compositionally biased region" description="Acidic residues" evidence="2">
    <location>
        <begin position="36"/>
        <end position="47"/>
    </location>
</feature>
<comment type="similarity">
    <text evidence="1">Belongs to the methyltransferase superfamily. LaeA methyltransferase family.</text>
</comment>
<evidence type="ECO:0000256" key="2">
    <source>
        <dbReference type="SAM" id="MobiDB-lite"/>
    </source>
</evidence>
<dbReference type="Gene3D" id="3.40.50.150">
    <property type="entry name" value="Vaccinia Virus protein VP39"/>
    <property type="match status" value="1"/>
</dbReference>
<evidence type="ECO:0000313" key="3">
    <source>
        <dbReference type="EMBL" id="GAB1316412.1"/>
    </source>
</evidence>
<evidence type="ECO:0000313" key="4">
    <source>
        <dbReference type="Proteomes" id="UP001628179"/>
    </source>
</evidence>
<dbReference type="Proteomes" id="UP001628179">
    <property type="component" value="Unassembled WGS sequence"/>
</dbReference>
<dbReference type="CDD" id="cd02440">
    <property type="entry name" value="AdoMet_MTases"/>
    <property type="match status" value="1"/>
</dbReference>
<organism evidence="3 4">
    <name type="scientific">Madurella fahalii</name>
    <dbReference type="NCBI Taxonomy" id="1157608"/>
    <lineage>
        <taxon>Eukaryota</taxon>
        <taxon>Fungi</taxon>
        <taxon>Dikarya</taxon>
        <taxon>Ascomycota</taxon>
        <taxon>Pezizomycotina</taxon>
        <taxon>Sordariomycetes</taxon>
        <taxon>Sordariomycetidae</taxon>
        <taxon>Sordariales</taxon>
        <taxon>Sordariales incertae sedis</taxon>
        <taxon>Madurella</taxon>
    </lineage>
</organism>
<protein>
    <submittedName>
        <fullName evidence="3">Uncharacterized protein</fullName>
    </submittedName>
</protein>
<dbReference type="EMBL" id="BAAFSV010000003">
    <property type="protein sequence ID" value="GAB1316412.1"/>
    <property type="molecule type" value="Genomic_DNA"/>
</dbReference>
<dbReference type="RefSeq" id="XP_070918143.1">
    <property type="nucleotide sequence ID" value="XM_071062042.1"/>
</dbReference>
<dbReference type="InterPro" id="IPR029063">
    <property type="entry name" value="SAM-dependent_MTases_sf"/>
</dbReference>
<dbReference type="PANTHER" id="PTHR43591:SF10">
    <property type="entry name" value="ABC TRANSMEMBRANE TYPE-1 DOMAIN-CONTAINING PROTEIN-RELATED"/>
    <property type="match status" value="1"/>
</dbReference>
<feature type="region of interest" description="Disordered" evidence="2">
    <location>
        <begin position="1"/>
        <end position="53"/>
    </location>
</feature>
<name>A0ABQ0GF71_9PEZI</name>
<accession>A0ABQ0GF71</accession>